<evidence type="ECO:0000313" key="10">
    <source>
        <dbReference type="EMBL" id="VIO72947.1"/>
    </source>
</evidence>
<evidence type="ECO:0000256" key="6">
    <source>
        <dbReference type="ARBA" id="ARBA00022989"/>
    </source>
</evidence>
<dbReference type="Proteomes" id="UP000328092">
    <property type="component" value="Unassembled WGS sequence"/>
</dbReference>
<keyword evidence="11" id="KW-1185">Reference proteome</keyword>
<gene>
    <name evidence="10" type="primary">livH_17</name>
    <name evidence="10" type="ORF">CI1B_45960</name>
</gene>
<reference evidence="10" key="1">
    <citation type="submission" date="2019-02" db="EMBL/GenBank/DDBJ databases">
        <authorList>
            <person name="Pothier F.J."/>
        </authorList>
    </citation>
    <scope>NUCLEOTIDE SEQUENCE</scope>
    <source>
        <strain evidence="10">CI-1B</strain>
    </source>
</reference>
<dbReference type="Pfam" id="PF02653">
    <property type="entry name" value="BPD_transp_2"/>
    <property type="match status" value="1"/>
</dbReference>
<feature type="transmembrane region" description="Helical" evidence="9">
    <location>
        <begin position="60"/>
        <end position="83"/>
    </location>
</feature>
<evidence type="ECO:0000256" key="8">
    <source>
        <dbReference type="ARBA" id="ARBA00037998"/>
    </source>
</evidence>
<dbReference type="PANTHER" id="PTHR11795:SF450">
    <property type="entry name" value="ABC TRANSPORTER PERMEASE PROTEIN"/>
    <property type="match status" value="1"/>
</dbReference>
<feature type="transmembrane region" description="Helical" evidence="9">
    <location>
        <begin position="118"/>
        <end position="138"/>
    </location>
</feature>
<dbReference type="AlphaFoldDB" id="A0A508TG83"/>
<evidence type="ECO:0000313" key="11">
    <source>
        <dbReference type="Proteomes" id="UP000328092"/>
    </source>
</evidence>
<dbReference type="GO" id="GO:0005886">
    <property type="term" value="C:plasma membrane"/>
    <property type="evidence" value="ECO:0007669"/>
    <property type="project" value="UniProtKB-SubCell"/>
</dbReference>
<feature type="transmembrane region" description="Helical" evidence="9">
    <location>
        <begin position="275"/>
        <end position="298"/>
    </location>
</feature>
<comment type="caution">
    <text evidence="10">The sequence shown here is derived from an EMBL/GenBank/DDBJ whole genome shotgun (WGS) entry which is preliminary data.</text>
</comment>
<keyword evidence="3" id="KW-1003">Cell membrane</keyword>
<keyword evidence="7 9" id="KW-0472">Membrane</keyword>
<evidence type="ECO:0000256" key="5">
    <source>
        <dbReference type="ARBA" id="ARBA00022970"/>
    </source>
</evidence>
<feature type="transmembrane region" description="Helical" evidence="9">
    <location>
        <begin position="236"/>
        <end position="263"/>
    </location>
</feature>
<dbReference type="GO" id="GO:0006865">
    <property type="term" value="P:amino acid transport"/>
    <property type="evidence" value="ECO:0007669"/>
    <property type="project" value="UniProtKB-KW"/>
</dbReference>
<evidence type="ECO:0000256" key="3">
    <source>
        <dbReference type="ARBA" id="ARBA00022475"/>
    </source>
</evidence>
<name>A0A508TG83_9BRAD</name>
<feature type="transmembrane region" description="Helical" evidence="9">
    <location>
        <begin position="150"/>
        <end position="171"/>
    </location>
</feature>
<dbReference type="InterPro" id="IPR001851">
    <property type="entry name" value="ABC_transp_permease"/>
</dbReference>
<comment type="subcellular location">
    <subcellularLocation>
        <location evidence="1">Cell membrane</location>
        <topology evidence="1">Multi-pass membrane protein</topology>
    </subcellularLocation>
</comment>
<keyword evidence="2" id="KW-0813">Transport</keyword>
<feature type="transmembrane region" description="Helical" evidence="9">
    <location>
        <begin position="18"/>
        <end position="40"/>
    </location>
</feature>
<proteinExistence type="inferred from homology"/>
<feature type="transmembrane region" description="Helical" evidence="9">
    <location>
        <begin position="310"/>
        <end position="333"/>
    </location>
</feature>
<dbReference type="GO" id="GO:0022857">
    <property type="term" value="F:transmembrane transporter activity"/>
    <property type="evidence" value="ECO:0007669"/>
    <property type="project" value="InterPro"/>
</dbReference>
<dbReference type="OrthoDB" id="8254706at2"/>
<dbReference type="RefSeq" id="WP_139861728.1">
    <property type="nucleotide sequence ID" value="NZ_CAADFC020000016.1"/>
</dbReference>
<dbReference type="EMBL" id="CAADFC020000016">
    <property type="protein sequence ID" value="VIO72947.1"/>
    <property type="molecule type" value="Genomic_DNA"/>
</dbReference>
<evidence type="ECO:0000256" key="9">
    <source>
        <dbReference type="SAM" id="Phobius"/>
    </source>
</evidence>
<keyword evidence="6 9" id="KW-1133">Transmembrane helix</keyword>
<dbReference type="PANTHER" id="PTHR11795">
    <property type="entry name" value="BRANCHED-CHAIN AMINO ACID TRANSPORT SYSTEM PERMEASE PROTEIN LIVH"/>
    <property type="match status" value="1"/>
</dbReference>
<evidence type="ECO:0000256" key="1">
    <source>
        <dbReference type="ARBA" id="ARBA00004651"/>
    </source>
</evidence>
<keyword evidence="5" id="KW-0029">Amino-acid transport</keyword>
<dbReference type="InterPro" id="IPR052157">
    <property type="entry name" value="BCAA_transport_permease"/>
</dbReference>
<evidence type="ECO:0000256" key="7">
    <source>
        <dbReference type="ARBA" id="ARBA00023136"/>
    </source>
</evidence>
<dbReference type="CDD" id="cd06582">
    <property type="entry name" value="TM_PBP1_LivH_like"/>
    <property type="match status" value="1"/>
</dbReference>
<comment type="similarity">
    <text evidence="8">Belongs to the binding-protein-dependent transport system permease family. LivHM subfamily.</text>
</comment>
<evidence type="ECO:0000256" key="2">
    <source>
        <dbReference type="ARBA" id="ARBA00022448"/>
    </source>
</evidence>
<sequence>MNPTVALLLAQDGITNGIVFALLGVAILLVFLVTRVLFVVQGEFVVLGAVTLVQVQRGEVAGAAWLLMPLALLCLVLSAIQFVRERNSRLWSLQNGICLLALAIGLCATFYPPAGKSAWLQITTVVCLITPMGPLLYWTAFRNICRSSILTLLFAAMCVHYVLQGLMLPLFGPEGFRALPLVRGRIDFGGIWLSAQLIFMLCVFLLLTTALWLVFHHTLPGKALRAVSINRVGARLVGISSDIAGAAAFGLASLIGAVSGILIAPLSNVYYDSGFLLALKGFVGCVVGGLASFPLAALGALLTGLLDSFAAFYASALKDSIVFALLVPMLLYMSVTQISGRGEEAGE</sequence>
<feature type="transmembrane region" description="Helical" evidence="9">
    <location>
        <begin position="90"/>
        <end position="112"/>
    </location>
</feature>
<keyword evidence="4 9" id="KW-0812">Transmembrane</keyword>
<protein>
    <submittedName>
        <fullName evidence="10">High-affinity branched-chain amino acid transport system permease protein LivH</fullName>
    </submittedName>
</protein>
<evidence type="ECO:0000256" key="4">
    <source>
        <dbReference type="ARBA" id="ARBA00022692"/>
    </source>
</evidence>
<feature type="transmembrane region" description="Helical" evidence="9">
    <location>
        <begin position="191"/>
        <end position="215"/>
    </location>
</feature>
<accession>A0A508TG83</accession>
<organism evidence="10 11">
    <name type="scientific">Bradyrhizobium ivorense</name>
    <dbReference type="NCBI Taxonomy" id="2511166"/>
    <lineage>
        <taxon>Bacteria</taxon>
        <taxon>Pseudomonadati</taxon>
        <taxon>Pseudomonadota</taxon>
        <taxon>Alphaproteobacteria</taxon>
        <taxon>Hyphomicrobiales</taxon>
        <taxon>Nitrobacteraceae</taxon>
        <taxon>Bradyrhizobium</taxon>
    </lineage>
</organism>